<reference evidence="1 2" key="1">
    <citation type="journal article" date="2018" name="Sci. Rep.">
        <title>Raphidocelis subcapitata (=Pseudokirchneriella subcapitata) provides an insight into genome evolution and environmental adaptations in the Sphaeropleales.</title>
        <authorList>
            <person name="Suzuki S."/>
            <person name="Yamaguchi H."/>
            <person name="Nakajima N."/>
            <person name="Kawachi M."/>
        </authorList>
    </citation>
    <scope>NUCLEOTIDE SEQUENCE [LARGE SCALE GENOMIC DNA]</scope>
    <source>
        <strain evidence="1 2">NIES-35</strain>
    </source>
</reference>
<name>A0A2V0PCY9_9CHLO</name>
<gene>
    <name evidence="1" type="ORF">Rsub_10882</name>
</gene>
<protein>
    <submittedName>
        <fullName evidence="1">Uncharacterized protein</fullName>
    </submittedName>
</protein>
<evidence type="ECO:0000313" key="2">
    <source>
        <dbReference type="Proteomes" id="UP000247498"/>
    </source>
</evidence>
<dbReference type="InParanoid" id="A0A2V0PCY9"/>
<dbReference type="AlphaFoldDB" id="A0A2V0PCY9"/>
<dbReference type="EMBL" id="BDRX01000106">
    <property type="protein sequence ID" value="GBF97718.1"/>
    <property type="molecule type" value="Genomic_DNA"/>
</dbReference>
<organism evidence="1 2">
    <name type="scientific">Raphidocelis subcapitata</name>
    <dbReference type="NCBI Taxonomy" id="307507"/>
    <lineage>
        <taxon>Eukaryota</taxon>
        <taxon>Viridiplantae</taxon>
        <taxon>Chlorophyta</taxon>
        <taxon>core chlorophytes</taxon>
        <taxon>Chlorophyceae</taxon>
        <taxon>CS clade</taxon>
        <taxon>Sphaeropleales</taxon>
        <taxon>Selenastraceae</taxon>
        <taxon>Raphidocelis</taxon>
    </lineage>
</organism>
<proteinExistence type="predicted"/>
<dbReference type="Proteomes" id="UP000247498">
    <property type="component" value="Unassembled WGS sequence"/>
</dbReference>
<sequence length="199" mass="20800">MSPLDGIMERATARVAEYVKSSGQFRATCDNVFSQLNYRGNGRVATGDAIAASGIFFEQMADSLTEFGLTVEEPNAGEVRGLLKGAGLAGKEELNADDFEALYLAVLKLAAGKCVGSFARKYGSGMVAGVVGLFVAKRIVRAVPIVGTITRPFLALLPSLIAGPIIGVAGIYASDHGGLGSLGELWRNIRGRDGKFISG</sequence>
<dbReference type="OrthoDB" id="531060at2759"/>
<evidence type="ECO:0000313" key="1">
    <source>
        <dbReference type="EMBL" id="GBF97718.1"/>
    </source>
</evidence>
<accession>A0A2V0PCY9</accession>
<keyword evidence="2" id="KW-1185">Reference proteome</keyword>
<comment type="caution">
    <text evidence="1">The sequence shown here is derived from an EMBL/GenBank/DDBJ whole genome shotgun (WGS) entry which is preliminary data.</text>
</comment>